<dbReference type="Proteomes" id="UP000199503">
    <property type="component" value="Unassembled WGS sequence"/>
</dbReference>
<keyword evidence="3" id="KW-1185">Reference proteome</keyword>
<evidence type="ECO:0000313" key="3">
    <source>
        <dbReference type="Proteomes" id="UP000199503"/>
    </source>
</evidence>
<accession>A0A1H9REX5</accession>
<evidence type="ECO:0000259" key="1">
    <source>
        <dbReference type="Pfam" id="PF08940"/>
    </source>
</evidence>
<name>A0A1H9REX5_9PSEU</name>
<reference evidence="3" key="1">
    <citation type="submission" date="2016-10" db="EMBL/GenBank/DDBJ databases">
        <authorList>
            <person name="Varghese N."/>
            <person name="Submissions S."/>
        </authorList>
    </citation>
    <scope>NUCLEOTIDE SEQUENCE [LARGE SCALE GENOMIC DNA]</scope>
    <source>
        <strain evidence="3">DSM 44437</strain>
    </source>
</reference>
<dbReference type="OrthoDB" id="4828144at2"/>
<evidence type="ECO:0000313" key="2">
    <source>
        <dbReference type="EMBL" id="SER71278.1"/>
    </source>
</evidence>
<dbReference type="RefSeq" id="WP_089920469.1">
    <property type="nucleotide sequence ID" value="NZ_FOFV01000011.1"/>
</dbReference>
<protein>
    <recommendedName>
        <fullName evidence="1">DUF1918 domain-containing protein</fullName>
    </recommendedName>
</protein>
<proteinExistence type="predicted"/>
<dbReference type="EMBL" id="FOFV01000011">
    <property type="protein sequence ID" value="SER71278.1"/>
    <property type="molecule type" value="Genomic_DNA"/>
</dbReference>
<organism evidence="2 3">
    <name type="scientific">Lentzea albida</name>
    <dbReference type="NCBI Taxonomy" id="65499"/>
    <lineage>
        <taxon>Bacteria</taxon>
        <taxon>Bacillati</taxon>
        <taxon>Actinomycetota</taxon>
        <taxon>Actinomycetes</taxon>
        <taxon>Pseudonocardiales</taxon>
        <taxon>Pseudonocardiaceae</taxon>
        <taxon>Lentzea</taxon>
    </lineage>
</organism>
<dbReference type="STRING" id="65499.SAMN04488000_11177"/>
<dbReference type="AlphaFoldDB" id="A0A1H9REX5"/>
<gene>
    <name evidence="2" type="ORF">SAMN04488000_11177</name>
</gene>
<feature type="domain" description="DUF1918" evidence="1">
    <location>
        <begin position="1"/>
        <end position="58"/>
    </location>
</feature>
<sequence length="69" mass="7526">MKAEAGDWLVVEGPVIDHGGRRGLILEVRHEDGTPPYLVRWLDDGHETLVFPGPDAHVLAAGDVHLHAD</sequence>
<dbReference type="Pfam" id="PF08940">
    <property type="entry name" value="DUF1918"/>
    <property type="match status" value="1"/>
</dbReference>
<dbReference type="InterPro" id="IPR015035">
    <property type="entry name" value="DUF1918"/>
</dbReference>
<dbReference type="SUPFAM" id="SSF50118">
    <property type="entry name" value="Cell growth inhibitor/plasmid maintenance toxic component"/>
    <property type="match status" value="1"/>
</dbReference>
<dbReference type="Gene3D" id="2.30.30.440">
    <property type="entry name" value="Domain of unknown function DUF1918"/>
    <property type="match status" value="1"/>
</dbReference>